<organism evidence="6 7">
    <name type="scientific">Aquicella siphonis</name>
    <dbReference type="NCBI Taxonomy" id="254247"/>
    <lineage>
        <taxon>Bacteria</taxon>
        <taxon>Pseudomonadati</taxon>
        <taxon>Pseudomonadota</taxon>
        <taxon>Gammaproteobacteria</taxon>
        <taxon>Legionellales</taxon>
        <taxon>Coxiellaceae</taxon>
        <taxon>Aquicella</taxon>
    </lineage>
</organism>
<reference evidence="6 7" key="1">
    <citation type="submission" date="2019-08" db="EMBL/GenBank/DDBJ databases">
        <authorList>
            <person name="Guy L."/>
        </authorList>
    </citation>
    <scope>NUCLEOTIDE SEQUENCE [LARGE SCALE GENOMIC DNA]</scope>
    <source>
        <strain evidence="6 7">SGT-108</strain>
    </source>
</reference>
<dbReference type="NCBIfam" id="TIGR03348">
    <property type="entry name" value="VI_IcmF"/>
    <property type="match status" value="1"/>
</dbReference>
<dbReference type="Pfam" id="PF21070">
    <property type="entry name" value="IcmF_helical"/>
    <property type="match status" value="1"/>
</dbReference>
<dbReference type="PANTHER" id="PTHR36153:SF1">
    <property type="entry name" value="TYPE VI SECRETION SYSTEM COMPONENT TSSM1"/>
    <property type="match status" value="1"/>
</dbReference>
<sequence>MRDLETRLYTKLQSHDAVYKALAPVGVLCLTAEMIWLAGPYLAWENYAPLAQPEKRIYIILFIFLAWLLKFLIIDLDAPNPFQYKNTAIRNKLIDLQNRFKGAVQFLNKTNVTKHGKLVNLSDLPWYLFIGPSQAGKTTLLATSDIHFILQRQFQNQDLQNMSPSESCDWWVTRDASIIDVPGKYLSVSQAGGSPDAGRQSHVLLWQFFLRMIRKQRGKNGINGIIIALPAPEIMKLNDTKQYHAVLRELFQQIHSIQKQFPQPMPCQIIITKCDLLTGFKEFFAESSKEELTQAWGITLSSSRHDEKITELFSVRFNALIKKINQQLLFRLHQERNPMARPYIKDFPLQVERLKEFMTDFMKKISHVHRQLQVQGVYLTSAIQPAAESDDKIVDQTVNTSARAVQIFKEPSPSSRAYFVKQFLAHGLGNAHMEQAPQRRKTEWKRRSAYAVSIIAIAAAGALLGKNFQQGVRQTYALQKNLSDYQLKMAQLHDPDEHLDETVKMLDSLHQSTDQSRFKLDLSYLLSFYTHKSQQKANAVYQHALATIFIPEIRNYFEEYLQIPINKDADDVYAVLKAYLMMGDATYFNPEHISTTLLKILPKSMQKNEMSQLSDHLQTALGSAWSPSPLNTKTIQGTRKYLITLPSLKLSYIILKNLDSNYAASEINIGTNTGDNQIFTLQQISNQIPAMFTAKSFASIISQESILAAQEATAGNWVLGHSPEINKNLALATPLIEQLRTTYINNYVDVWESLLANIHLASPSDLGQTDAMIVNLISNDSPLLQLLQTLHDNTYFEPIVSSSPKLQNLGLLVEKNTASQNLLYEIFAGLQSLHHYLQAVLGAENEKKAAFDAVSSRMLSRGTPDAITQLRIIAEKSPEPVKFWLAQIANDSWTFLMQDAGKYLDTSWQNKVMHFYRTDIANRYPFSTTTDQEVEVSQFARFFGKSGVVLSFYNQYLQPFVDTSTQDWHWKKIDGNTLPFSEDTLRQIQHAMRIHRTFFPNGDNQIHVQFDLQPYKFGKLVKTVKLNINNKQFVDNSDNLKNTHSIAWPAESRRNMTSIQLILTNNETITRKYPGSWGWFKLINQSFENMISKKELLINLSLNEHTAKYILSTEGQNNPFLSLNLRHFRLPQQLTNEKA</sequence>
<feature type="transmembrane region" description="Helical" evidence="1">
    <location>
        <begin position="56"/>
        <end position="76"/>
    </location>
</feature>
<keyword evidence="1" id="KW-1133">Transmembrane helix</keyword>
<feature type="transmembrane region" description="Helical" evidence="1">
    <location>
        <begin position="21"/>
        <end position="44"/>
    </location>
</feature>
<evidence type="ECO:0000256" key="1">
    <source>
        <dbReference type="SAM" id="Phobius"/>
    </source>
</evidence>
<dbReference type="InterPro" id="IPR048677">
    <property type="entry name" value="TssM1_hel"/>
</dbReference>
<dbReference type="SUPFAM" id="SSF52540">
    <property type="entry name" value="P-loop containing nucleoside triphosphate hydrolases"/>
    <property type="match status" value="1"/>
</dbReference>
<dbReference type="InterPro" id="IPR010623">
    <property type="entry name" value="IcmF_C"/>
</dbReference>
<dbReference type="InterPro" id="IPR027417">
    <property type="entry name" value="P-loop_NTPase"/>
</dbReference>
<dbReference type="Pfam" id="PF14331">
    <property type="entry name" value="IcmF-related_N"/>
    <property type="match status" value="1"/>
</dbReference>
<keyword evidence="1" id="KW-0812">Transmembrane</keyword>
<keyword evidence="7" id="KW-1185">Reference proteome</keyword>
<dbReference type="EMBL" id="LR699119">
    <property type="protein sequence ID" value="VVC76675.1"/>
    <property type="molecule type" value="Genomic_DNA"/>
</dbReference>
<feature type="domain" description="Type VI secretion system component TssM1 helical" evidence="5">
    <location>
        <begin position="902"/>
        <end position="1003"/>
    </location>
</feature>
<name>A0A5E4PJC9_9COXI</name>
<evidence type="ECO:0000259" key="5">
    <source>
        <dbReference type="Pfam" id="PF21070"/>
    </source>
</evidence>
<dbReference type="KEGG" id="asip:AQUSIP_19990"/>
<feature type="domain" description="Type VI secretion system component TssM1 N-terminal" evidence="4">
    <location>
        <begin position="205"/>
        <end position="454"/>
    </location>
</feature>
<dbReference type="InterPro" id="IPR025743">
    <property type="entry name" value="TssM1_N"/>
</dbReference>
<gene>
    <name evidence="6" type="ORF">AQUSIP_19990</name>
</gene>
<accession>A0A5E4PJC9</accession>
<evidence type="ECO:0008006" key="8">
    <source>
        <dbReference type="Google" id="ProtNLM"/>
    </source>
</evidence>
<evidence type="ECO:0000259" key="3">
    <source>
        <dbReference type="Pfam" id="PF06761"/>
    </source>
</evidence>
<proteinExistence type="predicted"/>
<evidence type="ECO:0000313" key="6">
    <source>
        <dbReference type="EMBL" id="VVC76675.1"/>
    </source>
</evidence>
<evidence type="ECO:0000259" key="2">
    <source>
        <dbReference type="Pfam" id="PF06744"/>
    </source>
</evidence>
<evidence type="ECO:0000259" key="4">
    <source>
        <dbReference type="Pfam" id="PF14331"/>
    </source>
</evidence>
<dbReference type="InterPro" id="IPR017731">
    <property type="entry name" value="TssM1-like"/>
</dbReference>
<dbReference type="Pfam" id="PF06744">
    <property type="entry name" value="IcmF_C"/>
    <property type="match status" value="1"/>
</dbReference>
<dbReference type="InterPro" id="IPR053156">
    <property type="entry name" value="T6SS_TssM-like"/>
</dbReference>
<feature type="domain" description="IcmF-related" evidence="3">
    <location>
        <begin position="505"/>
        <end position="794"/>
    </location>
</feature>
<dbReference type="PANTHER" id="PTHR36153">
    <property type="entry name" value="INNER MEMBRANE PROTEIN-RELATED"/>
    <property type="match status" value="1"/>
</dbReference>
<evidence type="ECO:0000313" key="7">
    <source>
        <dbReference type="Proteomes" id="UP000324194"/>
    </source>
</evidence>
<dbReference type="Proteomes" id="UP000324194">
    <property type="component" value="Chromosome 1"/>
</dbReference>
<protein>
    <recommendedName>
        <fullName evidence="8">IcmF-related N-terminal domain-containing protein</fullName>
    </recommendedName>
</protein>
<dbReference type="InterPro" id="IPR009612">
    <property type="entry name" value="IcmF-rel"/>
</dbReference>
<dbReference type="Pfam" id="PF06761">
    <property type="entry name" value="IcmF-related"/>
    <property type="match status" value="1"/>
</dbReference>
<feature type="domain" description="Type VI secretion system IcmF C-terminal" evidence="2">
    <location>
        <begin position="1010"/>
        <end position="1114"/>
    </location>
</feature>
<feature type="transmembrane region" description="Helical" evidence="1">
    <location>
        <begin position="448"/>
        <end position="465"/>
    </location>
</feature>
<keyword evidence="1" id="KW-0472">Membrane</keyword>
<dbReference type="AlphaFoldDB" id="A0A5E4PJC9"/>